<dbReference type="HOGENOM" id="CLU_054517_0_0_9"/>
<dbReference type="PANTHER" id="PTHR33490:SF6">
    <property type="entry name" value="SLL1049 PROTEIN"/>
    <property type="match status" value="1"/>
</dbReference>
<evidence type="ECO:0000256" key="1">
    <source>
        <dbReference type="SAM" id="MobiDB-lite"/>
    </source>
</evidence>
<evidence type="ECO:0000313" key="3">
    <source>
        <dbReference type="EMBL" id="ADL34787.1"/>
    </source>
</evidence>
<dbReference type="AlphaFoldDB" id="E0RYU2"/>
<keyword evidence="4" id="KW-1185">Reference proteome</keyword>
<feature type="domain" description="Transglutaminase-like" evidence="2">
    <location>
        <begin position="209"/>
        <end position="300"/>
    </location>
</feature>
<proteinExistence type="predicted"/>
<evidence type="ECO:0000259" key="2">
    <source>
        <dbReference type="Pfam" id="PF01841"/>
    </source>
</evidence>
<dbReference type="Proteomes" id="UP000001299">
    <property type="component" value="Chromosome 1"/>
</dbReference>
<feature type="region of interest" description="Disordered" evidence="1">
    <location>
        <begin position="40"/>
        <end position="75"/>
    </location>
</feature>
<dbReference type="InterPro" id="IPR038765">
    <property type="entry name" value="Papain-like_cys_pep_sf"/>
</dbReference>
<dbReference type="Pfam" id="PF01841">
    <property type="entry name" value="Transglut_core"/>
    <property type="match status" value="1"/>
</dbReference>
<dbReference type="PROSITE" id="PS51257">
    <property type="entry name" value="PROKAR_LIPOPROTEIN"/>
    <property type="match status" value="1"/>
</dbReference>
<gene>
    <name evidence="3" type="ordered locus">bpr_I2053</name>
</gene>
<evidence type="ECO:0000313" key="4">
    <source>
        <dbReference type="Proteomes" id="UP000001299"/>
    </source>
</evidence>
<dbReference type="SUPFAM" id="SSF54001">
    <property type="entry name" value="Cysteine proteinases"/>
    <property type="match status" value="1"/>
</dbReference>
<dbReference type="Gene3D" id="3.10.620.30">
    <property type="match status" value="1"/>
</dbReference>
<dbReference type="eggNOG" id="COG1305">
    <property type="taxonomic scope" value="Bacteria"/>
</dbReference>
<sequence>MHMSKKYSFMNIGKKISILATLTTAVLSISSCGSKSQAESFSAAGKTPSAPTQKQEVEEVAQAAPREKGSRDNTPVCLVPEASGVTVYENEYASLDASNTSEGYLIIKYTGSSGKVKLQITGPNSITYTYNLTVGTPTNEVFPLQWGDGEYLVNVFEQLEGTQYTTVFSQLLDVTITNEFGAFLYPNQYCQFSADSLAVKKATDLAYVCDNDLDVVSEVYNYMIENIKYDYEEAETVQSGYLPNVDEVLTTKTGICLDYSALMCSMLRSQRIPTRMEIGYAGTAYHAWISTYIKDIGWVNGMIQFDGKDWSLMDPTFASNTEEKSLRDFIGDGENYSVKYIY</sequence>
<reference evidence="3 4" key="1">
    <citation type="journal article" date="2010" name="PLoS ONE">
        <title>The glycobiome of the rumen bacterium Butyrivibrio proteoclasticus B316(T) highlights adaptation to a polysaccharide-rich environment.</title>
        <authorList>
            <person name="Kelly W.J."/>
            <person name="Leahy S.C."/>
            <person name="Altermann E."/>
            <person name="Yeoman C.J."/>
            <person name="Dunne J.C."/>
            <person name="Kong Z."/>
            <person name="Pacheco D.M."/>
            <person name="Li D."/>
            <person name="Noel S.J."/>
            <person name="Moon C.D."/>
            <person name="Cookson A.L."/>
            <person name="Attwood G.T."/>
        </authorList>
    </citation>
    <scope>NUCLEOTIDE SEQUENCE [LARGE SCALE GENOMIC DNA]</scope>
    <source>
        <strain evidence="4">ATCC 51982 / DSM 14932 / B316</strain>
    </source>
</reference>
<dbReference type="KEGG" id="bpb:bpr_I2053"/>
<protein>
    <submittedName>
        <fullName evidence="3">Transglutaminase domain-containing protein</fullName>
    </submittedName>
</protein>
<dbReference type="InterPro" id="IPR002931">
    <property type="entry name" value="Transglutaminase-like"/>
</dbReference>
<accession>E0RYU2</accession>
<dbReference type="EMBL" id="CP001810">
    <property type="protein sequence ID" value="ADL34787.1"/>
    <property type="molecule type" value="Genomic_DNA"/>
</dbReference>
<dbReference type="STRING" id="515622.bpr_I2053"/>
<dbReference type="PANTHER" id="PTHR33490">
    <property type="entry name" value="BLR5614 PROTEIN-RELATED"/>
    <property type="match status" value="1"/>
</dbReference>
<organism evidence="3 4">
    <name type="scientific">Butyrivibrio proteoclasticus (strain ATCC 51982 / DSM 14932 / B316)</name>
    <name type="common">Clostridium proteoclasticum</name>
    <dbReference type="NCBI Taxonomy" id="515622"/>
    <lineage>
        <taxon>Bacteria</taxon>
        <taxon>Bacillati</taxon>
        <taxon>Bacillota</taxon>
        <taxon>Clostridia</taxon>
        <taxon>Lachnospirales</taxon>
        <taxon>Lachnospiraceae</taxon>
        <taxon>Butyrivibrio</taxon>
    </lineage>
</organism>
<name>E0RYU2_BUTPB</name>